<sequence>MSVPGAWDPKGVGTQARVPFHTDQRQQPFTGDAGMMRGFLRLAEFVQALFASCALLF</sequence>
<protein>
    <submittedName>
        <fullName evidence="2">Uncharacterized protein</fullName>
    </submittedName>
</protein>
<name>A0A1G8L5M9_9PSED</name>
<evidence type="ECO:0000256" key="1">
    <source>
        <dbReference type="SAM" id="MobiDB-lite"/>
    </source>
</evidence>
<accession>A0A1G8L5M9</accession>
<proteinExistence type="predicted"/>
<dbReference type="EMBL" id="FNCO01000014">
    <property type="protein sequence ID" value="SDI50895.1"/>
    <property type="molecule type" value="Genomic_DNA"/>
</dbReference>
<feature type="region of interest" description="Disordered" evidence="1">
    <location>
        <begin position="1"/>
        <end position="29"/>
    </location>
</feature>
<gene>
    <name evidence="2" type="ORF">SAMN05216605_11442</name>
</gene>
<dbReference type="Proteomes" id="UP000182894">
    <property type="component" value="Unassembled WGS sequence"/>
</dbReference>
<organism evidence="2 3">
    <name type="scientific">Pseudomonas abietaniphila</name>
    <dbReference type="NCBI Taxonomy" id="89065"/>
    <lineage>
        <taxon>Bacteria</taxon>
        <taxon>Pseudomonadati</taxon>
        <taxon>Pseudomonadota</taxon>
        <taxon>Gammaproteobacteria</taxon>
        <taxon>Pseudomonadales</taxon>
        <taxon>Pseudomonadaceae</taxon>
        <taxon>Pseudomonas</taxon>
    </lineage>
</organism>
<evidence type="ECO:0000313" key="3">
    <source>
        <dbReference type="Proteomes" id="UP000182894"/>
    </source>
</evidence>
<reference evidence="3" key="1">
    <citation type="submission" date="2016-10" db="EMBL/GenBank/DDBJ databases">
        <authorList>
            <person name="Varghese N."/>
            <person name="Submissions S."/>
        </authorList>
    </citation>
    <scope>NUCLEOTIDE SEQUENCE [LARGE SCALE GENOMIC DNA]</scope>
    <source>
        <strain evidence="3">ATCC 700689</strain>
    </source>
</reference>
<keyword evidence="3" id="KW-1185">Reference proteome</keyword>
<dbReference type="STRING" id="89065.SAMN05216605_11442"/>
<evidence type="ECO:0000313" key="2">
    <source>
        <dbReference type="EMBL" id="SDI50895.1"/>
    </source>
</evidence>
<dbReference type="AlphaFoldDB" id="A0A1G8L5M9"/>